<keyword evidence="2" id="KW-1185">Reference proteome</keyword>
<evidence type="ECO:0008006" key="3">
    <source>
        <dbReference type="Google" id="ProtNLM"/>
    </source>
</evidence>
<reference evidence="2" key="1">
    <citation type="journal article" date="2019" name="Int. J. Syst. Evol. Microbiol.">
        <title>The Global Catalogue of Microorganisms (GCM) 10K type strain sequencing project: providing services to taxonomists for standard genome sequencing and annotation.</title>
        <authorList>
            <consortium name="The Broad Institute Genomics Platform"/>
            <consortium name="The Broad Institute Genome Sequencing Center for Infectious Disease"/>
            <person name="Wu L."/>
            <person name="Ma J."/>
        </authorList>
    </citation>
    <scope>NUCLEOTIDE SEQUENCE [LARGE SCALE GENOMIC DNA]</scope>
    <source>
        <strain evidence="2">KCTC 52366</strain>
    </source>
</reference>
<accession>A0ABV7GJL4</accession>
<protein>
    <recommendedName>
        <fullName evidence="3">Translocase</fullName>
    </recommendedName>
</protein>
<evidence type="ECO:0000313" key="2">
    <source>
        <dbReference type="Proteomes" id="UP001595632"/>
    </source>
</evidence>
<gene>
    <name evidence="1" type="ORF">ACFOGP_03540</name>
</gene>
<name>A0ABV7GJL4_9RHOB</name>
<sequence length="430" mass="44928">MQLAFLQKYRKYLTNGATVAAVLVTAHLMQRNGDANARDSIPDPEIAADITVDTAAEPMVAGVLPAPTPESAPEPTPEPAVIVADADDTSEGLLPVAETAESEPADAPSKLEILAELDAEDPADADVTPPDVVDLASLDALPDGDTPEAVVVEIPEMPSDSAIPEPLELKQPTPLDRMPPVQEAAPEDLPADPISPAGHNEYGLACDVILSASARPAGMVHLMLVAPCAAEERLTVRHEGLIFSDQTDALGTYAVDVPALDMDATFSVTLASGAVAETAVDVPAALRNERVVLQYNGDNGLQIHALEFGADYGDAGHIWSGNPGSVEVATRTGGGFLTLLGDRSQPDAFLAEVYSLPEDARGQDGVVRLSVEAEVTATNCDHDIAGQTIQRTAAGGMRPVSLTLSMPNCDATGEFLVLKNLLRDLKIAAY</sequence>
<dbReference type="Proteomes" id="UP001595632">
    <property type="component" value="Unassembled WGS sequence"/>
</dbReference>
<organism evidence="1 2">
    <name type="scientific">Psychromarinibacter halotolerans</name>
    <dbReference type="NCBI Taxonomy" id="1775175"/>
    <lineage>
        <taxon>Bacteria</taxon>
        <taxon>Pseudomonadati</taxon>
        <taxon>Pseudomonadota</taxon>
        <taxon>Alphaproteobacteria</taxon>
        <taxon>Rhodobacterales</taxon>
        <taxon>Paracoccaceae</taxon>
        <taxon>Psychromarinibacter</taxon>
    </lineage>
</organism>
<comment type="caution">
    <text evidence="1">The sequence shown here is derived from an EMBL/GenBank/DDBJ whole genome shotgun (WGS) entry which is preliminary data.</text>
</comment>
<dbReference type="RefSeq" id="WP_275631985.1">
    <property type="nucleotide sequence ID" value="NZ_JARGYD010000002.1"/>
</dbReference>
<proteinExistence type="predicted"/>
<dbReference type="EMBL" id="JBHRTB010000010">
    <property type="protein sequence ID" value="MFC3141764.1"/>
    <property type="molecule type" value="Genomic_DNA"/>
</dbReference>
<evidence type="ECO:0000313" key="1">
    <source>
        <dbReference type="EMBL" id="MFC3141764.1"/>
    </source>
</evidence>